<organism evidence="2 3">
    <name type="scientific">Chromobacterium sphagni</name>
    <dbReference type="NCBI Taxonomy" id="1903179"/>
    <lineage>
        <taxon>Bacteria</taxon>
        <taxon>Pseudomonadati</taxon>
        <taxon>Pseudomonadota</taxon>
        <taxon>Betaproteobacteria</taxon>
        <taxon>Neisseriales</taxon>
        <taxon>Chromobacteriaceae</taxon>
        <taxon>Chromobacterium</taxon>
    </lineage>
</organism>
<evidence type="ECO:0000259" key="1">
    <source>
        <dbReference type="PROSITE" id="PS51186"/>
    </source>
</evidence>
<gene>
    <name evidence="2" type="ORF">BI344_04025</name>
</gene>
<keyword evidence="3" id="KW-1185">Reference proteome</keyword>
<protein>
    <recommendedName>
        <fullName evidence="1">N-acetyltransferase domain-containing protein</fullName>
    </recommendedName>
</protein>
<dbReference type="InterPro" id="IPR000182">
    <property type="entry name" value="GNAT_dom"/>
</dbReference>
<sequence>MEIRLIKAGLDDAVALHLMQVEAFTPLLRKYQDHAFSPATESLDRLIEKLKQPNSDFYLIRRGDESVGAIRVVSLNGGEQGRISPVFILPAFQSQGLAQQAIRLVEQLYQPSHGWCLDTILEEEGNCHLYEKLGFVRFGAAKLAQPGMHLVSYRKAAVG</sequence>
<dbReference type="CDD" id="cd04301">
    <property type="entry name" value="NAT_SF"/>
    <property type="match status" value="1"/>
</dbReference>
<dbReference type="RefSeq" id="WP_071111638.1">
    <property type="nucleotide sequence ID" value="NZ_MKCT01000001.1"/>
</dbReference>
<dbReference type="EMBL" id="MKCT01000001">
    <property type="protein sequence ID" value="OHX21686.1"/>
    <property type="molecule type" value="Genomic_DNA"/>
</dbReference>
<accession>A0ABX3CH68</accession>
<evidence type="ECO:0000313" key="3">
    <source>
        <dbReference type="Proteomes" id="UP000180280"/>
    </source>
</evidence>
<dbReference type="Pfam" id="PF00583">
    <property type="entry name" value="Acetyltransf_1"/>
    <property type="match status" value="1"/>
</dbReference>
<dbReference type="SUPFAM" id="SSF55729">
    <property type="entry name" value="Acyl-CoA N-acyltransferases (Nat)"/>
    <property type="match status" value="1"/>
</dbReference>
<dbReference type="InterPro" id="IPR016181">
    <property type="entry name" value="Acyl_CoA_acyltransferase"/>
</dbReference>
<reference evidence="2 3" key="1">
    <citation type="submission" date="2016-09" db="EMBL/GenBank/DDBJ databases">
        <title>Chromobacterium muskegensis sp. nov., an insecticidal bacterium isolated from Sphagnum bogs.</title>
        <authorList>
            <person name="Sparks M.E."/>
            <person name="Blackburn M.B."/>
            <person name="Gundersen-Rindal D.E."/>
            <person name="Mitchell A."/>
            <person name="Farrar R."/>
            <person name="Kuhar D."/>
        </authorList>
    </citation>
    <scope>NUCLEOTIDE SEQUENCE [LARGE SCALE GENOMIC DNA]</scope>
    <source>
        <strain evidence="2 3">14B-1</strain>
    </source>
</reference>
<dbReference type="PROSITE" id="PS51186">
    <property type="entry name" value="GNAT"/>
    <property type="match status" value="1"/>
</dbReference>
<dbReference type="Proteomes" id="UP000180280">
    <property type="component" value="Unassembled WGS sequence"/>
</dbReference>
<proteinExistence type="predicted"/>
<comment type="caution">
    <text evidence="2">The sequence shown here is derived from an EMBL/GenBank/DDBJ whole genome shotgun (WGS) entry which is preliminary data.</text>
</comment>
<dbReference type="Gene3D" id="3.40.630.30">
    <property type="match status" value="1"/>
</dbReference>
<feature type="domain" description="N-acetyltransferase" evidence="1">
    <location>
        <begin position="1"/>
        <end position="158"/>
    </location>
</feature>
<evidence type="ECO:0000313" key="2">
    <source>
        <dbReference type="EMBL" id="OHX21686.1"/>
    </source>
</evidence>
<name>A0ABX3CH68_9NEIS</name>